<dbReference type="Proteomes" id="UP001152622">
    <property type="component" value="Chromosome 1"/>
</dbReference>
<feature type="compositionally biased region" description="Basic and acidic residues" evidence="1">
    <location>
        <begin position="165"/>
        <end position="174"/>
    </location>
</feature>
<dbReference type="AlphaFoldDB" id="A0A9Q1JDE8"/>
<feature type="compositionally biased region" description="Basic and acidic residues" evidence="1">
    <location>
        <begin position="831"/>
        <end position="840"/>
    </location>
</feature>
<evidence type="ECO:0000313" key="2">
    <source>
        <dbReference type="EMBL" id="KAJ8380219.1"/>
    </source>
</evidence>
<keyword evidence="3" id="KW-1185">Reference proteome</keyword>
<evidence type="ECO:0000256" key="1">
    <source>
        <dbReference type="SAM" id="MobiDB-lite"/>
    </source>
</evidence>
<feature type="compositionally biased region" description="Polar residues" evidence="1">
    <location>
        <begin position="399"/>
        <end position="415"/>
    </location>
</feature>
<organism evidence="2 3">
    <name type="scientific">Synaphobranchus kaupii</name>
    <name type="common">Kaup's arrowtooth eel</name>
    <dbReference type="NCBI Taxonomy" id="118154"/>
    <lineage>
        <taxon>Eukaryota</taxon>
        <taxon>Metazoa</taxon>
        <taxon>Chordata</taxon>
        <taxon>Craniata</taxon>
        <taxon>Vertebrata</taxon>
        <taxon>Euteleostomi</taxon>
        <taxon>Actinopterygii</taxon>
        <taxon>Neopterygii</taxon>
        <taxon>Teleostei</taxon>
        <taxon>Anguilliformes</taxon>
        <taxon>Synaphobranchidae</taxon>
        <taxon>Synaphobranchus</taxon>
    </lineage>
</organism>
<dbReference type="EMBL" id="JAINUF010000001">
    <property type="protein sequence ID" value="KAJ8380219.1"/>
    <property type="molecule type" value="Genomic_DNA"/>
</dbReference>
<accession>A0A9Q1JDE8</accession>
<feature type="region of interest" description="Disordered" evidence="1">
    <location>
        <begin position="117"/>
        <end position="219"/>
    </location>
</feature>
<feature type="region of interest" description="Disordered" evidence="1">
    <location>
        <begin position="1"/>
        <end position="42"/>
    </location>
</feature>
<name>A0A9Q1JDE8_SYNKA</name>
<feature type="compositionally biased region" description="Low complexity" evidence="1">
    <location>
        <begin position="431"/>
        <end position="443"/>
    </location>
</feature>
<feature type="region of interest" description="Disordered" evidence="1">
    <location>
        <begin position="814"/>
        <end position="971"/>
    </location>
</feature>
<reference evidence="2" key="1">
    <citation type="journal article" date="2023" name="Science">
        <title>Genome structures resolve the early diversification of teleost fishes.</title>
        <authorList>
            <person name="Parey E."/>
            <person name="Louis A."/>
            <person name="Montfort J."/>
            <person name="Bouchez O."/>
            <person name="Roques C."/>
            <person name="Iampietro C."/>
            <person name="Lluch J."/>
            <person name="Castinel A."/>
            <person name="Donnadieu C."/>
            <person name="Desvignes T."/>
            <person name="Floi Bucao C."/>
            <person name="Jouanno E."/>
            <person name="Wen M."/>
            <person name="Mejri S."/>
            <person name="Dirks R."/>
            <person name="Jansen H."/>
            <person name="Henkel C."/>
            <person name="Chen W.J."/>
            <person name="Zahm M."/>
            <person name="Cabau C."/>
            <person name="Klopp C."/>
            <person name="Thompson A.W."/>
            <person name="Robinson-Rechavi M."/>
            <person name="Braasch I."/>
            <person name="Lecointre G."/>
            <person name="Bobe J."/>
            <person name="Postlethwait J.H."/>
            <person name="Berthelot C."/>
            <person name="Roest Crollius H."/>
            <person name="Guiguen Y."/>
        </authorList>
    </citation>
    <scope>NUCLEOTIDE SEQUENCE</scope>
    <source>
        <strain evidence="2">WJC10195</strain>
    </source>
</reference>
<sequence>MKPKYRPPEKNRPPEERETANKERAGQGVSSTPPGPNFTPELSKRWLRKSSYLPARKKIQLPVIPFWKGAPYARPLVKYTSALPLRRARLRRKAPHPLSTSWVTFAKPEVTLRVLPRLRSGQAGTSQKRHATQDRAAGMRQSLRPRPGPAQTRSQAPPNSPQPSRAREEGDRGADGAGMTKASKAVRSLQLCSPNSASNSSPSPPRPSSPLQRRRPRYLSRRYLQQMEWYRALRKEKKLRDARKRLDELCSEVTTHSLHPRPVWVAVQLKEDSLKKGLSGASARLGWKDKVRRVLIPGPADCSADTPGSSQSKDPVSKKRKLSPQSSGSLLPSCAGRQKRPLRRSWKLDSSSSSSDTGSAITPAETPDPSSVCTPPAGAFLPLAPAAAPISCASAEANGSRTDTSPNPRSSTDPQSHAAPDASTSSLSKDSPGSAAPATSGASLAKDSHSDSTPPTGSAPASEDRHARMRLPVETSSLKSPTPPARNEAVAGRVSESEQATEPCEQPVNTVPAALKSCAPADSASKTARSQPAEERKEPNPSLNDKAKAASDIKHLTAAENQGSHLHPITGKPESGSQFSAKRKCQLSKSAATNRPPSGLKTSCPDTQSGFLNKADKIEISPSLSGRQKQHDRPVNKKCPCPTKTVHSATFALPCKASKLKRRSAIQAMPTKAEETGRKASVRKTTADPEPASKTSLKTLTKKASLSVIAPGPSRAFYLNDGAVARASSGIKAHRYKSSGKTKPPSPSLSCEVCPVCQCSPLLESAPPSAAKVSLGIPTPKRTPKPKRRPPPWPPSLQDWSAVVPPLFSVLTTHESVTKQTPAKHPPTLRLEPKTTRRGPETGSRSADPVPLRDGSSRQKSHTAGSHGPLRHAAAPRLSSPSTHRLQPSGDARTGRRNRAVAKATEPQSLTGRDTPRIKKTKNPHAPKTTHRKTLFGGGDHRGSQGGSAQKAGRDSVGTAQSRRWDKVTAAPRIRSHKGAPHSRDHTCRIMTNYPAVAEADLLTGRDGSPEPPSAAPRAPSPELIETLVSVMSSLLGLHPSAPGALHWDPHRNARLDQEESCPAGNLGFLMRLQTKR</sequence>
<dbReference type="OrthoDB" id="10683680at2759"/>
<protein>
    <submittedName>
        <fullName evidence="2">Uncharacterized protein</fullName>
    </submittedName>
</protein>
<feature type="compositionally biased region" description="Polar residues" evidence="1">
    <location>
        <begin position="587"/>
        <end position="611"/>
    </location>
</feature>
<feature type="compositionally biased region" description="Low complexity" evidence="1">
    <location>
        <begin position="323"/>
        <end position="333"/>
    </location>
</feature>
<feature type="region of interest" description="Disordered" evidence="1">
    <location>
        <begin position="763"/>
        <end position="800"/>
    </location>
</feature>
<feature type="compositionally biased region" description="Basic residues" evidence="1">
    <location>
        <begin position="918"/>
        <end position="934"/>
    </location>
</feature>
<feature type="region of interest" description="Disordered" evidence="1">
    <location>
        <begin position="663"/>
        <end position="698"/>
    </location>
</feature>
<gene>
    <name evidence="2" type="ORF">SKAU_G00009970</name>
</gene>
<evidence type="ECO:0000313" key="3">
    <source>
        <dbReference type="Proteomes" id="UP001152622"/>
    </source>
</evidence>
<proteinExistence type="predicted"/>
<feature type="compositionally biased region" description="Basic and acidic residues" evidence="1">
    <location>
        <begin position="1"/>
        <end position="25"/>
    </location>
</feature>
<feature type="compositionally biased region" description="Basic and acidic residues" evidence="1">
    <location>
        <begin position="532"/>
        <end position="557"/>
    </location>
</feature>
<feature type="region of interest" description="Disordered" evidence="1">
    <location>
        <begin position="298"/>
        <end position="373"/>
    </location>
</feature>
<feature type="region of interest" description="Disordered" evidence="1">
    <location>
        <begin position="394"/>
        <end position="643"/>
    </location>
</feature>
<comment type="caution">
    <text evidence="2">The sequence shown here is derived from an EMBL/GenBank/DDBJ whole genome shotgun (WGS) entry which is preliminary data.</text>
</comment>